<comment type="caution">
    <text evidence="1">The sequence shown here is derived from an EMBL/GenBank/DDBJ whole genome shotgun (WGS) entry which is preliminary data.</text>
</comment>
<gene>
    <name evidence="1" type="ORF">GCM10017576_23950</name>
</gene>
<accession>A0A9W6H498</accession>
<evidence type="ECO:0008006" key="3">
    <source>
        <dbReference type="Google" id="ProtNLM"/>
    </source>
</evidence>
<dbReference type="RefSeq" id="WP_271173960.1">
    <property type="nucleotide sequence ID" value="NZ_BSEJ01000012.1"/>
</dbReference>
<reference evidence="1" key="2">
    <citation type="submission" date="2023-01" db="EMBL/GenBank/DDBJ databases">
        <authorList>
            <person name="Sun Q."/>
            <person name="Evtushenko L."/>
        </authorList>
    </citation>
    <scope>NUCLEOTIDE SEQUENCE</scope>
    <source>
        <strain evidence="1">VKM Ac-1020</strain>
    </source>
</reference>
<dbReference type="Proteomes" id="UP001142462">
    <property type="component" value="Unassembled WGS sequence"/>
</dbReference>
<proteinExistence type="predicted"/>
<protein>
    <recommendedName>
        <fullName evidence="3">Protein ImuA</fullName>
    </recommendedName>
</protein>
<reference evidence="1" key="1">
    <citation type="journal article" date="2014" name="Int. J. Syst. Evol. Microbiol.">
        <title>Complete genome sequence of Corynebacterium casei LMG S-19264T (=DSM 44701T), isolated from a smear-ripened cheese.</title>
        <authorList>
            <consortium name="US DOE Joint Genome Institute (JGI-PGF)"/>
            <person name="Walter F."/>
            <person name="Albersmeier A."/>
            <person name="Kalinowski J."/>
            <person name="Ruckert C."/>
        </authorList>
    </citation>
    <scope>NUCLEOTIDE SEQUENCE</scope>
    <source>
        <strain evidence="1">VKM Ac-1020</strain>
    </source>
</reference>
<evidence type="ECO:0000313" key="1">
    <source>
        <dbReference type="EMBL" id="GLJ62265.1"/>
    </source>
</evidence>
<name>A0A9W6H498_9MICO</name>
<evidence type="ECO:0000313" key="2">
    <source>
        <dbReference type="Proteomes" id="UP001142462"/>
    </source>
</evidence>
<keyword evidence="2" id="KW-1185">Reference proteome</keyword>
<organism evidence="1 2">
    <name type="scientific">Microbacterium barkeri</name>
    <dbReference type="NCBI Taxonomy" id="33917"/>
    <lineage>
        <taxon>Bacteria</taxon>
        <taxon>Bacillati</taxon>
        <taxon>Actinomycetota</taxon>
        <taxon>Actinomycetes</taxon>
        <taxon>Micrococcales</taxon>
        <taxon>Microbacteriaceae</taxon>
        <taxon>Microbacterium</taxon>
    </lineage>
</organism>
<dbReference type="AlphaFoldDB" id="A0A9W6H498"/>
<sequence>MGMALPVEVLRLQTEISRMQRASARVTALPVHDALAPLFPEGGLRPGAVYTLDPAASLLLALLAEPSRAGSWCAVVGMPELSAEAAEAAGVDLSRFALVPEPGDRWLAAVSAIAEVFPVVAVRPAGSPRDAEVARLTARLRDRGGVLLVTGPWPQAEATLHLEDPVWSGLGEGHGLLTARTVTVSSSGRRSPVPKRVRVQLPGPQGAPVAVPRPALVPAVVPVPAAEERIDAAAAERAERARAVLARAEQKTRAARRGLAAVG</sequence>
<dbReference type="EMBL" id="BSEJ01000012">
    <property type="protein sequence ID" value="GLJ62265.1"/>
    <property type="molecule type" value="Genomic_DNA"/>
</dbReference>